<gene>
    <name evidence="4" type="ORF">E6C55_19755</name>
</gene>
<dbReference type="SUPFAM" id="SSF53850">
    <property type="entry name" value="Periplasmic binding protein-like II"/>
    <property type="match status" value="1"/>
</dbReference>
<proteinExistence type="predicted"/>
<feature type="signal peptide" evidence="3">
    <location>
        <begin position="1"/>
        <end position="39"/>
    </location>
</feature>
<feature type="compositionally biased region" description="Low complexity" evidence="2">
    <location>
        <begin position="47"/>
        <end position="72"/>
    </location>
</feature>
<dbReference type="PANTHER" id="PTHR43649">
    <property type="entry name" value="ARABINOSE-BINDING PROTEIN-RELATED"/>
    <property type="match status" value="1"/>
</dbReference>
<dbReference type="OrthoDB" id="9787283at2"/>
<keyword evidence="5" id="KW-1185">Reference proteome</keyword>
<feature type="chain" id="PRO_5020398822" evidence="3">
    <location>
        <begin position="40"/>
        <end position="561"/>
    </location>
</feature>
<comment type="caution">
    <text evidence="4">The sequence shown here is derived from an EMBL/GenBank/DDBJ whole genome shotgun (WGS) entry which is preliminary data.</text>
</comment>
<accession>A0A4S4BN59</accession>
<organism evidence="4 5">
    <name type="scientific">Cohnella fermenti</name>
    <dbReference type="NCBI Taxonomy" id="2565925"/>
    <lineage>
        <taxon>Bacteria</taxon>
        <taxon>Bacillati</taxon>
        <taxon>Bacillota</taxon>
        <taxon>Bacilli</taxon>
        <taxon>Bacillales</taxon>
        <taxon>Paenibacillaceae</taxon>
        <taxon>Cohnella</taxon>
    </lineage>
</organism>
<keyword evidence="1 3" id="KW-0732">Signal</keyword>
<evidence type="ECO:0000256" key="1">
    <source>
        <dbReference type="ARBA" id="ARBA00022729"/>
    </source>
</evidence>
<evidence type="ECO:0000313" key="5">
    <source>
        <dbReference type="Proteomes" id="UP000310636"/>
    </source>
</evidence>
<sequence length="561" mass="62164">MIVIIKKRHRRGEDSMFRNATKAGSLGIAAVLLAMTATACGNNNEGASPSASSTPAVSPSASTSESASTSPEPAKEPTPISIYSYDRTDYANDRVVQEIEKRTNTKLTIQPGIPWDPEQLNVMTATGKYPDVITIIDNDTFDRTGQWIKTGILQPFTDEILEQTPNLKSLLTQPEFEDLKVDGKYYLLPMRDEPPLGSAGQFVFQIRQDWLDKLQLPVPTTTDEFLDTLIKFKTMDPDGNGKEDTYGLITNGLDKLVSYSAGFFGLPHDERSTGFLKVGDGYEYWAIQPQVKDTLRWVKQLYDSGLIHPDTLTQTNITKTRPVFAEGRIGVTVENMNFDQLVNRITALQANVPDASVIQMSALKGTEGAYGYSKGNGHWAYTALSSQNKNPLESAKLLDFLLSDEGTKLSTVGIEGVHYTMDGDKLVWNEEEKKKDPGFNVNTSGQFHELNWGIVRWSPMVSEFYMKASETVVPNYSQMVQENLDRVNKYLIEPASYNTSNEEWSKFIGTGKTLENEFFIKAVMGKVDIDKGFDSFVKSWKAAGGAEAMKAMSDAIAASKG</sequence>
<protein>
    <submittedName>
        <fullName evidence="4">Extracellular solute-binding protein</fullName>
    </submittedName>
</protein>
<evidence type="ECO:0000313" key="4">
    <source>
        <dbReference type="EMBL" id="THF76263.1"/>
    </source>
</evidence>
<dbReference type="InterPro" id="IPR050490">
    <property type="entry name" value="Bact_solute-bd_prot1"/>
</dbReference>
<dbReference type="Gene3D" id="3.40.190.10">
    <property type="entry name" value="Periplasmic binding protein-like II"/>
    <property type="match status" value="2"/>
</dbReference>
<evidence type="ECO:0000256" key="3">
    <source>
        <dbReference type="SAM" id="SignalP"/>
    </source>
</evidence>
<reference evidence="4 5" key="1">
    <citation type="submission" date="2019-04" db="EMBL/GenBank/DDBJ databases">
        <title>Cohnella sp. nov. isolated from preserved vegetables.</title>
        <authorList>
            <person name="Lin S.-Y."/>
            <person name="Hung M.-H."/>
            <person name="Young C.-C."/>
        </authorList>
    </citation>
    <scope>NUCLEOTIDE SEQUENCE [LARGE SCALE GENOMIC DNA]</scope>
    <source>
        <strain evidence="4 5">CC-MHH1044</strain>
    </source>
</reference>
<dbReference type="AlphaFoldDB" id="A0A4S4BN59"/>
<dbReference type="Proteomes" id="UP000310636">
    <property type="component" value="Unassembled WGS sequence"/>
</dbReference>
<dbReference type="EMBL" id="SSOB01000026">
    <property type="protein sequence ID" value="THF76263.1"/>
    <property type="molecule type" value="Genomic_DNA"/>
</dbReference>
<feature type="region of interest" description="Disordered" evidence="2">
    <location>
        <begin position="44"/>
        <end position="83"/>
    </location>
</feature>
<name>A0A4S4BN59_9BACL</name>
<dbReference type="PANTHER" id="PTHR43649:SF33">
    <property type="entry name" value="POLYGALACTURONAN_RHAMNOGALACTURONAN-BINDING PROTEIN YTCQ"/>
    <property type="match status" value="1"/>
</dbReference>
<evidence type="ECO:0000256" key="2">
    <source>
        <dbReference type="SAM" id="MobiDB-lite"/>
    </source>
</evidence>